<feature type="transmembrane region" description="Helical" evidence="8">
    <location>
        <begin position="580"/>
        <end position="605"/>
    </location>
</feature>
<dbReference type="HOGENOM" id="CLU_015477_2_1_1"/>
<feature type="transmembrane region" description="Helical" evidence="8">
    <location>
        <begin position="372"/>
        <end position="392"/>
    </location>
</feature>
<dbReference type="PANTHER" id="PTHR31645:SF17">
    <property type="entry name" value="IRON-PHYTOSIDEROPHORE TRANSPORTER YSL15"/>
    <property type="match status" value="1"/>
</dbReference>
<dbReference type="NCBIfam" id="TIGR00728">
    <property type="entry name" value="OPT_sfam"/>
    <property type="match status" value="1"/>
</dbReference>
<feature type="region of interest" description="Disordered" evidence="7">
    <location>
        <begin position="1"/>
        <end position="27"/>
    </location>
</feature>
<evidence type="ECO:0000256" key="2">
    <source>
        <dbReference type="ARBA" id="ARBA00010276"/>
    </source>
</evidence>
<evidence type="ECO:0000313" key="9">
    <source>
        <dbReference type="EnsemblPlants" id="OGLUM02G26500.1"/>
    </source>
</evidence>
<feature type="transmembrane region" description="Helical" evidence="8">
    <location>
        <begin position="159"/>
        <end position="180"/>
    </location>
</feature>
<dbReference type="GO" id="GO:0005886">
    <property type="term" value="C:plasma membrane"/>
    <property type="evidence" value="ECO:0007669"/>
    <property type="project" value="TreeGrafter"/>
</dbReference>
<evidence type="ECO:0000256" key="6">
    <source>
        <dbReference type="ARBA" id="ARBA00023136"/>
    </source>
</evidence>
<accession>A0A0D9YVP9</accession>
<proteinExistence type="inferred from homology"/>
<dbReference type="eggNOG" id="ENOG502QQ2H">
    <property type="taxonomic scope" value="Eukaryota"/>
</dbReference>
<comment type="similarity">
    <text evidence="2">Belongs to the YSL (TC 2.A.67.2) family.</text>
</comment>
<dbReference type="PANTHER" id="PTHR31645">
    <property type="entry name" value="OLIGOPEPTIDE TRANSPORTER YGL114W-RELATED"/>
    <property type="match status" value="1"/>
</dbReference>
<feature type="transmembrane region" description="Helical" evidence="8">
    <location>
        <begin position="262"/>
        <end position="282"/>
    </location>
</feature>
<dbReference type="EnsemblPlants" id="OGLUM02G26500.1">
    <property type="protein sequence ID" value="OGLUM02G26500.1"/>
    <property type="gene ID" value="OGLUM02G26500"/>
</dbReference>
<sequence>MERADADRTRVAPEIGSLHDEDAEADPARAREMERLQPWREQVTARGVVAAALIGFVFSVIVMKIALTTGLVPTLNISAALLAFLALRGWTRALERLGFSPRPFTRQENTVVQTCAVACYTIAFGGGFGSTLLGLNKRTYELAGNSPGNVPGSYKEPGIGWMVGLLLAISFAGNLSLIPLRKALVVDYKLTYPSGTATAVLINGFHTAQGDKNANFFQWFYTGGNACGFVQFPTFGLKAWKQSFFFDFSLTYVGAGMICSHLVNLSTLLGAVISWGIMWPLISKHKGDWYPANIPESSMTSLYGYKSFLCIALIMGDGLYHFVKVTGVTAKSLHNRFNRKSVSNTASEEGDMVSLDDLQRDEVFKRGTVPSWMAYSGYFLLSIIAVITIPIMFRQVKWYYVIIAYALGPVLGFANSYGAGLTDINMGYNYGKIALFVFAAWAGKDNGVIAGLVVGTLVKQLVLVSADLMHDLKTGHLTLTSPRSMLVGELIGTGIGCFIAPLTFMLFYRAFDIGNPDGYWKAPYALIYRNMAILGIEGISALPKHCLSLSVGFFAFAVLTNVARDALPARYKKLVPLPTAMAVPFLVGASFAIDMCVGSLVVFAWNKMNKKEAAFMVPAVASGLMCGDGIWTFPSSILALAKIKPPICMKNSVPVVGGGIGAGGEAGGGGGQKQEAVAAMAAVVPAISGEGGGLGEHKRREAEPKVAAAKARAAWSSGAPCGCRRPNRAVAAGGGAGGVPATDWRGKGNIFELCDEFWSSVSGAGIRVSGIFPPGDDERSCG</sequence>
<evidence type="ECO:0000256" key="8">
    <source>
        <dbReference type="SAM" id="Phobius"/>
    </source>
</evidence>
<name>A0A0D9YVP9_9ORYZ</name>
<feature type="transmembrane region" description="Helical" evidence="8">
    <location>
        <begin position="490"/>
        <end position="511"/>
    </location>
</feature>
<feature type="compositionally biased region" description="Basic and acidic residues" evidence="7">
    <location>
        <begin position="1"/>
        <end position="11"/>
    </location>
</feature>
<dbReference type="STRING" id="40148.A0A0D9YVP9"/>
<evidence type="ECO:0000256" key="7">
    <source>
        <dbReference type="SAM" id="MobiDB-lite"/>
    </source>
</evidence>
<evidence type="ECO:0000256" key="3">
    <source>
        <dbReference type="ARBA" id="ARBA00022448"/>
    </source>
</evidence>
<keyword evidence="6 8" id="KW-0472">Membrane</keyword>
<reference evidence="9" key="2">
    <citation type="submission" date="2018-05" db="EMBL/GenBank/DDBJ databases">
        <title>OgluRS3 (Oryza glumaepatula Reference Sequence Version 3).</title>
        <authorList>
            <person name="Zhang J."/>
            <person name="Kudrna D."/>
            <person name="Lee S."/>
            <person name="Talag J."/>
            <person name="Welchert J."/>
            <person name="Wing R.A."/>
        </authorList>
    </citation>
    <scope>NUCLEOTIDE SEQUENCE [LARGE SCALE GENOMIC DNA]</scope>
</reference>
<dbReference type="Gramene" id="OGLUM02G26500.1">
    <property type="protein sequence ID" value="OGLUM02G26500.1"/>
    <property type="gene ID" value="OGLUM02G26500"/>
</dbReference>
<feature type="transmembrane region" description="Helical" evidence="8">
    <location>
        <begin position="531"/>
        <end position="559"/>
    </location>
</feature>
<dbReference type="GO" id="GO:0051980">
    <property type="term" value="F:iron-nicotianamine transmembrane transporter activity"/>
    <property type="evidence" value="ECO:0007669"/>
    <property type="project" value="TreeGrafter"/>
</dbReference>
<dbReference type="GO" id="GO:0010039">
    <property type="term" value="P:response to iron ion"/>
    <property type="evidence" value="ECO:0007669"/>
    <property type="project" value="TreeGrafter"/>
</dbReference>
<feature type="transmembrane region" description="Helical" evidence="8">
    <location>
        <begin position="111"/>
        <end position="135"/>
    </location>
</feature>
<keyword evidence="4 8" id="KW-0812">Transmembrane</keyword>
<keyword evidence="5 8" id="KW-1133">Transmembrane helix</keyword>
<dbReference type="InterPro" id="IPR004813">
    <property type="entry name" value="OPT"/>
</dbReference>
<comment type="subcellular location">
    <subcellularLocation>
        <location evidence="1">Membrane</location>
        <topology evidence="1">Multi-pass membrane protein</topology>
    </subcellularLocation>
</comment>
<feature type="transmembrane region" description="Helical" evidence="8">
    <location>
        <begin position="71"/>
        <end position="90"/>
    </location>
</feature>
<dbReference type="AlphaFoldDB" id="A0A0D9YVP9"/>
<dbReference type="GO" id="GO:0035673">
    <property type="term" value="F:oligopeptide transmembrane transporter activity"/>
    <property type="evidence" value="ECO:0007669"/>
    <property type="project" value="InterPro"/>
</dbReference>
<feature type="transmembrane region" description="Helical" evidence="8">
    <location>
        <begin position="398"/>
        <end position="415"/>
    </location>
</feature>
<evidence type="ECO:0000256" key="1">
    <source>
        <dbReference type="ARBA" id="ARBA00004141"/>
    </source>
</evidence>
<dbReference type="Pfam" id="PF03169">
    <property type="entry name" value="OPT"/>
    <property type="match status" value="1"/>
</dbReference>
<keyword evidence="10" id="KW-1185">Reference proteome</keyword>
<evidence type="ECO:0000256" key="5">
    <source>
        <dbReference type="ARBA" id="ARBA00022989"/>
    </source>
</evidence>
<reference evidence="9" key="1">
    <citation type="submission" date="2015-04" db="UniProtKB">
        <authorList>
            <consortium name="EnsemblPlants"/>
        </authorList>
    </citation>
    <scope>IDENTIFICATION</scope>
</reference>
<feature type="transmembrane region" description="Helical" evidence="8">
    <location>
        <begin position="43"/>
        <end position="65"/>
    </location>
</feature>
<evidence type="ECO:0000256" key="4">
    <source>
        <dbReference type="ARBA" id="ARBA00022692"/>
    </source>
</evidence>
<keyword evidence="3" id="KW-0813">Transport</keyword>
<feature type="transmembrane region" description="Helical" evidence="8">
    <location>
        <begin position="302"/>
        <end position="323"/>
    </location>
</feature>
<organism evidence="9">
    <name type="scientific">Oryza glumipatula</name>
    <dbReference type="NCBI Taxonomy" id="40148"/>
    <lineage>
        <taxon>Eukaryota</taxon>
        <taxon>Viridiplantae</taxon>
        <taxon>Streptophyta</taxon>
        <taxon>Embryophyta</taxon>
        <taxon>Tracheophyta</taxon>
        <taxon>Spermatophyta</taxon>
        <taxon>Magnoliopsida</taxon>
        <taxon>Liliopsida</taxon>
        <taxon>Poales</taxon>
        <taxon>Poaceae</taxon>
        <taxon>BOP clade</taxon>
        <taxon>Oryzoideae</taxon>
        <taxon>Oryzeae</taxon>
        <taxon>Oryzinae</taxon>
        <taxon>Oryza</taxon>
    </lineage>
</organism>
<protein>
    <submittedName>
        <fullName evidence="9">Uncharacterized protein</fullName>
    </submittedName>
</protein>
<evidence type="ECO:0000313" key="10">
    <source>
        <dbReference type="Proteomes" id="UP000026961"/>
    </source>
</evidence>
<dbReference type="GO" id="GO:0048316">
    <property type="term" value="P:seed development"/>
    <property type="evidence" value="ECO:0007669"/>
    <property type="project" value="TreeGrafter"/>
</dbReference>
<dbReference type="Proteomes" id="UP000026961">
    <property type="component" value="Chromosome 2"/>
</dbReference>
<dbReference type="InterPro" id="IPR045035">
    <property type="entry name" value="YSL-like"/>
</dbReference>